<gene>
    <name evidence="2" type="ORF">UFOVP555_28</name>
</gene>
<name>A0A6J5MTL9_9CAUD</name>
<sequence length="35" mass="3649">MTNFLLGLGLGVVLGVVLSVYAIYAWLKTSPGAKP</sequence>
<keyword evidence="1" id="KW-0812">Transmembrane</keyword>
<proteinExistence type="predicted"/>
<keyword evidence="1" id="KW-0472">Membrane</keyword>
<reference evidence="2" key="1">
    <citation type="submission" date="2020-04" db="EMBL/GenBank/DDBJ databases">
        <authorList>
            <person name="Chiriac C."/>
            <person name="Salcher M."/>
            <person name="Ghai R."/>
            <person name="Kavagutti S V."/>
        </authorList>
    </citation>
    <scope>NUCLEOTIDE SEQUENCE</scope>
</reference>
<feature type="transmembrane region" description="Helical" evidence="1">
    <location>
        <begin position="6"/>
        <end position="27"/>
    </location>
</feature>
<evidence type="ECO:0000313" key="2">
    <source>
        <dbReference type="EMBL" id="CAB4149762.1"/>
    </source>
</evidence>
<keyword evidence="1" id="KW-1133">Transmembrane helix</keyword>
<dbReference type="EMBL" id="LR796526">
    <property type="protein sequence ID" value="CAB4149762.1"/>
    <property type="molecule type" value="Genomic_DNA"/>
</dbReference>
<organism evidence="2">
    <name type="scientific">uncultured Caudovirales phage</name>
    <dbReference type="NCBI Taxonomy" id="2100421"/>
    <lineage>
        <taxon>Viruses</taxon>
        <taxon>Duplodnaviria</taxon>
        <taxon>Heunggongvirae</taxon>
        <taxon>Uroviricota</taxon>
        <taxon>Caudoviricetes</taxon>
        <taxon>Peduoviridae</taxon>
        <taxon>Maltschvirus</taxon>
        <taxon>Maltschvirus maltsch</taxon>
    </lineage>
</organism>
<evidence type="ECO:0000256" key="1">
    <source>
        <dbReference type="SAM" id="Phobius"/>
    </source>
</evidence>
<protein>
    <submittedName>
        <fullName evidence="2">Uncharacterized protein</fullName>
    </submittedName>
</protein>
<accession>A0A6J5MTL9</accession>